<dbReference type="AlphaFoldDB" id="A0A0J7Z8D7"/>
<evidence type="ECO:0000256" key="1">
    <source>
        <dbReference type="ARBA" id="ARBA00010923"/>
    </source>
</evidence>
<dbReference type="GO" id="GO:0003677">
    <property type="term" value="F:DNA binding"/>
    <property type="evidence" value="ECO:0007669"/>
    <property type="project" value="UniProtKB-KW"/>
</dbReference>
<dbReference type="GO" id="GO:0009307">
    <property type="term" value="P:DNA restriction-modification system"/>
    <property type="evidence" value="ECO:0007669"/>
    <property type="project" value="UniProtKB-KW"/>
</dbReference>
<dbReference type="OrthoDB" id="9798929at2"/>
<dbReference type="InterPro" id="IPR044946">
    <property type="entry name" value="Restrct_endonuc_typeI_TRD_sf"/>
</dbReference>
<feature type="domain" description="Type I restriction modification DNA specificity" evidence="4">
    <location>
        <begin position="2"/>
        <end position="172"/>
    </location>
</feature>
<protein>
    <recommendedName>
        <fullName evidence="4">Type I restriction modification DNA specificity domain-containing protein</fullName>
    </recommendedName>
</protein>
<keyword evidence="2" id="KW-0680">Restriction system</keyword>
<evidence type="ECO:0000256" key="2">
    <source>
        <dbReference type="ARBA" id="ARBA00022747"/>
    </source>
</evidence>
<dbReference type="InterPro" id="IPR052021">
    <property type="entry name" value="Type-I_RS_S_subunit"/>
</dbReference>
<evidence type="ECO:0000313" key="6">
    <source>
        <dbReference type="Proteomes" id="UP000037432"/>
    </source>
</evidence>
<proteinExistence type="inferred from homology"/>
<dbReference type="RefSeq" id="WP_048583504.1">
    <property type="nucleotide sequence ID" value="NZ_LFNT01000030.1"/>
</dbReference>
<comment type="caution">
    <text evidence="5">The sequence shown here is derived from an EMBL/GenBank/DDBJ whole genome shotgun (WGS) entry which is preliminary data.</text>
</comment>
<dbReference type="PANTHER" id="PTHR30408:SF12">
    <property type="entry name" value="TYPE I RESTRICTION ENZYME MJAVIII SPECIFICITY SUBUNIT"/>
    <property type="match status" value="1"/>
</dbReference>
<reference evidence="5 6" key="1">
    <citation type="submission" date="2015-06" db="EMBL/GenBank/DDBJ databases">
        <authorList>
            <person name="Ju K.-S."/>
            <person name="Doroghazi J.R."/>
            <person name="Metcalf W.W."/>
        </authorList>
    </citation>
    <scope>NUCLEOTIDE SEQUENCE [LARGE SCALE GENOMIC DNA]</scope>
    <source>
        <strain evidence="5 6">NRRL 3414</strain>
    </source>
</reference>
<evidence type="ECO:0000256" key="3">
    <source>
        <dbReference type="ARBA" id="ARBA00023125"/>
    </source>
</evidence>
<organism evidence="5 6">
    <name type="scientific">Streptomyces viridochromogenes</name>
    <dbReference type="NCBI Taxonomy" id="1938"/>
    <lineage>
        <taxon>Bacteria</taxon>
        <taxon>Bacillati</taxon>
        <taxon>Actinomycetota</taxon>
        <taxon>Actinomycetes</taxon>
        <taxon>Kitasatosporales</taxon>
        <taxon>Streptomycetaceae</taxon>
        <taxon>Streptomyces</taxon>
    </lineage>
</organism>
<name>A0A0J7Z8D7_STRVR</name>
<keyword evidence="3" id="KW-0238">DNA-binding</keyword>
<dbReference type="InterPro" id="IPR000055">
    <property type="entry name" value="Restrct_endonuc_typeI_TRD"/>
</dbReference>
<dbReference type="SUPFAM" id="SSF116734">
    <property type="entry name" value="DNA methylase specificity domain"/>
    <property type="match status" value="2"/>
</dbReference>
<evidence type="ECO:0000259" key="4">
    <source>
        <dbReference type="Pfam" id="PF01420"/>
    </source>
</evidence>
<dbReference type="Pfam" id="PF01420">
    <property type="entry name" value="Methylase_S"/>
    <property type="match status" value="1"/>
</dbReference>
<accession>A0A0J7Z8D7</accession>
<dbReference type="EMBL" id="LFNT01000030">
    <property type="protein sequence ID" value="KMS72039.1"/>
    <property type="molecule type" value="Genomic_DNA"/>
</dbReference>
<dbReference type="PANTHER" id="PTHR30408">
    <property type="entry name" value="TYPE-1 RESTRICTION ENZYME ECOKI SPECIFICITY PROTEIN"/>
    <property type="match status" value="1"/>
</dbReference>
<sequence>MDAWSFRTLNELCATITVGHVSSMAGEYLPSGIPFLRSKNVRPGRLDLTDLAYVGSDFHHRLKKSRLLANDIVIVRTGTPGAAALIPDGFGEANCSDIIIARPTKQVSPRFLCYAINATAGSFVSAHTVGAVQQHFNIGSARKLQIHTPPLHEQQAIAEVLGSLDDKIALNSSLVVNARSLGLAQLRRALATLPVRRHKISDITSCLTRGGAPKYTGPEAGIPVVNQKCVRDGHVDLTKARFTTPPKSRADRFLQTGDVLVNSTGVGTLGRVARWSLDEQVTVDSHVTIVRFDPERVDPMVGAYAMLLSQPLIENMGEGSTGQTELSRAKLASFPLAVPAEAVATLRLRGILQSLEDSIFAARAENHTLTALRDTLLPQLVTGKIRVKDAEQIVEDAA</sequence>
<gene>
    <name evidence="5" type="ORF">ACM01_24500</name>
</gene>
<dbReference type="PATRIC" id="fig|1938.3.peg.8885"/>
<dbReference type="Proteomes" id="UP000037432">
    <property type="component" value="Unassembled WGS sequence"/>
</dbReference>
<comment type="similarity">
    <text evidence="1">Belongs to the type-I restriction system S methylase family.</text>
</comment>
<dbReference type="Gene3D" id="3.90.220.20">
    <property type="entry name" value="DNA methylase specificity domains"/>
    <property type="match status" value="2"/>
</dbReference>
<evidence type="ECO:0000313" key="5">
    <source>
        <dbReference type="EMBL" id="KMS72039.1"/>
    </source>
</evidence>